<protein>
    <submittedName>
        <fullName evidence="4">Uncharacterized protein</fullName>
    </submittedName>
</protein>
<keyword evidence="2" id="KW-0812">Transmembrane</keyword>
<dbReference type="GO" id="GO:0090482">
    <property type="term" value="F:vitamin transmembrane transporter activity"/>
    <property type="evidence" value="ECO:0007669"/>
    <property type="project" value="InterPro"/>
</dbReference>
<evidence type="ECO:0000256" key="2">
    <source>
        <dbReference type="SAM" id="Phobius"/>
    </source>
</evidence>
<feature type="transmembrane region" description="Helical" evidence="2">
    <location>
        <begin position="302"/>
        <end position="325"/>
    </location>
</feature>
<dbReference type="AlphaFoldDB" id="A0A914EFE6"/>
<dbReference type="Proteomes" id="UP000887540">
    <property type="component" value="Unplaced"/>
</dbReference>
<evidence type="ECO:0000256" key="1">
    <source>
        <dbReference type="ARBA" id="ARBA00005773"/>
    </source>
</evidence>
<dbReference type="PANTHER" id="PTHR10686">
    <property type="entry name" value="FOLATE TRANSPORTER"/>
    <property type="match status" value="1"/>
</dbReference>
<accession>A0A914EFE6</accession>
<feature type="transmembrane region" description="Helical" evidence="2">
    <location>
        <begin position="270"/>
        <end position="290"/>
    </location>
</feature>
<reference evidence="4" key="1">
    <citation type="submission" date="2022-11" db="UniProtKB">
        <authorList>
            <consortium name="WormBaseParasite"/>
        </authorList>
    </citation>
    <scope>IDENTIFICATION</scope>
</reference>
<evidence type="ECO:0000313" key="4">
    <source>
        <dbReference type="WBParaSite" id="ACRNAN_scaffold7926.g14680.t2"/>
    </source>
</evidence>
<feature type="transmembrane region" description="Helical" evidence="2">
    <location>
        <begin position="182"/>
        <end position="202"/>
    </location>
</feature>
<dbReference type="PANTHER" id="PTHR10686:SF20">
    <property type="entry name" value="FOLATE TRANSPORTER 1"/>
    <property type="match status" value="1"/>
</dbReference>
<dbReference type="InterPro" id="IPR036259">
    <property type="entry name" value="MFS_trans_sf"/>
</dbReference>
<dbReference type="NCBIfam" id="TIGR00806">
    <property type="entry name" value="rfc"/>
    <property type="match status" value="1"/>
</dbReference>
<keyword evidence="2" id="KW-0472">Membrane</keyword>
<dbReference type="WBParaSite" id="ACRNAN_scaffold7926.g14680.t2">
    <property type="protein sequence ID" value="ACRNAN_scaffold7926.g14680.t2"/>
    <property type="gene ID" value="ACRNAN_scaffold7926.g14680"/>
</dbReference>
<dbReference type="Gene3D" id="1.20.1250.20">
    <property type="entry name" value="MFS general substrate transporter like domains"/>
    <property type="match status" value="1"/>
</dbReference>
<comment type="similarity">
    <text evidence="1">Belongs to the reduced folate carrier (RFC) transporter (TC 2.A.48) family.</text>
</comment>
<proteinExistence type="inferred from homology"/>
<feature type="transmembrane region" description="Helical" evidence="2">
    <location>
        <begin position="139"/>
        <end position="162"/>
    </location>
</feature>
<keyword evidence="2" id="KW-1133">Transmembrane helix</keyword>
<keyword evidence="3" id="KW-1185">Reference proteome</keyword>
<dbReference type="InterPro" id="IPR002666">
    <property type="entry name" value="Folate_carrier"/>
</dbReference>
<evidence type="ECO:0000313" key="3">
    <source>
        <dbReference type="Proteomes" id="UP000887540"/>
    </source>
</evidence>
<name>A0A914EFE6_9BILA</name>
<feature type="transmembrane region" description="Helical" evidence="2">
    <location>
        <begin position="6"/>
        <end position="26"/>
    </location>
</feature>
<dbReference type="SUPFAM" id="SSF103473">
    <property type="entry name" value="MFS general substrate transporter"/>
    <property type="match status" value="1"/>
</dbReference>
<organism evidence="3 4">
    <name type="scientific">Acrobeloides nanus</name>
    <dbReference type="NCBI Taxonomy" id="290746"/>
    <lineage>
        <taxon>Eukaryota</taxon>
        <taxon>Metazoa</taxon>
        <taxon>Ecdysozoa</taxon>
        <taxon>Nematoda</taxon>
        <taxon>Chromadorea</taxon>
        <taxon>Rhabditida</taxon>
        <taxon>Tylenchina</taxon>
        <taxon>Cephalobomorpha</taxon>
        <taxon>Cephaloboidea</taxon>
        <taxon>Cephalobidae</taxon>
        <taxon>Acrobeloides</taxon>
    </lineage>
</organism>
<dbReference type="GO" id="GO:0005886">
    <property type="term" value="C:plasma membrane"/>
    <property type="evidence" value="ECO:0007669"/>
    <property type="project" value="TreeGrafter"/>
</dbReference>
<feature type="transmembrane region" description="Helical" evidence="2">
    <location>
        <begin position="70"/>
        <end position="88"/>
    </location>
</feature>
<dbReference type="Pfam" id="PF01770">
    <property type="entry name" value="Folate_carrier"/>
    <property type="match status" value="1"/>
</dbReference>
<sequence>MQLMQICFGISSSAEIAYLSYLYAIVRKKHYTKITSYTRAAKLIGKFLAYSMAQFLVSSGYGSYLLLHQITLGSMCLIVVIALFLPSINKGEDQVVSVANNNEDMEIQPLDMEKPKIENERLEKKDYVSGLKAGVKIYLANHVVLFWSIWWALSSCGAYQVYNYSQNLWALMQHNNQETFNGIVFIATTLIGALLTFSLPYIKVNWQHHGTVVFVISSVCLGVSLVLMGTIHNLFLAYALYIVVDMVYRLSNTIASNVIASELTSNSYSFIFGCDMFMALVLETGLTLIVADEHGLALDIRYQFIVYSGYFIVLAILFVILSILVRLRRANSKNLNEQQDIKS</sequence>